<dbReference type="InterPro" id="IPR051159">
    <property type="entry name" value="Hexapeptide_acetyltransf"/>
</dbReference>
<dbReference type="PANTHER" id="PTHR23416:SF78">
    <property type="entry name" value="LIPOPOLYSACCHARIDE BIOSYNTHESIS O-ACETYL TRANSFERASE WBBJ-RELATED"/>
    <property type="match status" value="1"/>
</dbReference>
<dbReference type="GO" id="GO:0016746">
    <property type="term" value="F:acyltransferase activity"/>
    <property type="evidence" value="ECO:0007669"/>
    <property type="project" value="UniProtKB-KW"/>
</dbReference>
<dbReference type="InterPro" id="IPR018357">
    <property type="entry name" value="Hexapep_transf_CS"/>
</dbReference>
<evidence type="ECO:0000313" key="4">
    <source>
        <dbReference type="Proteomes" id="UP000237104"/>
    </source>
</evidence>
<evidence type="ECO:0000313" key="3">
    <source>
        <dbReference type="EMBL" id="POH62221.1"/>
    </source>
</evidence>
<evidence type="ECO:0000256" key="2">
    <source>
        <dbReference type="ARBA" id="ARBA00022737"/>
    </source>
</evidence>
<dbReference type="Proteomes" id="UP000237104">
    <property type="component" value="Unassembled WGS sequence"/>
</dbReference>
<dbReference type="OrthoDB" id="2643438at2"/>
<dbReference type="SUPFAM" id="SSF51161">
    <property type="entry name" value="Trimeric LpxA-like enzymes"/>
    <property type="match status" value="2"/>
</dbReference>
<reference evidence="3 4" key="1">
    <citation type="submission" date="2018-01" db="EMBL/GenBank/DDBJ databases">
        <title>Cryobacterium sp. nov., from glaciers in China.</title>
        <authorList>
            <person name="Liu Q."/>
            <person name="Xin Y.-H."/>
        </authorList>
    </citation>
    <scope>NUCLEOTIDE SEQUENCE [LARGE SCALE GENOMIC DNA]</scope>
    <source>
        <strain evidence="3 4">TMB1-8</strain>
    </source>
</reference>
<accession>A0A2S3Z9K2</accession>
<dbReference type="PROSITE" id="PS00101">
    <property type="entry name" value="HEXAPEP_TRANSFERASES"/>
    <property type="match status" value="1"/>
</dbReference>
<dbReference type="Pfam" id="PF00132">
    <property type="entry name" value="Hexapep"/>
    <property type="match status" value="1"/>
</dbReference>
<organism evidence="3 4">
    <name type="scientific">Cryobacterium zongtaii</name>
    <dbReference type="NCBI Taxonomy" id="1259217"/>
    <lineage>
        <taxon>Bacteria</taxon>
        <taxon>Bacillati</taxon>
        <taxon>Actinomycetota</taxon>
        <taxon>Actinomycetes</taxon>
        <taxon>Micrococcales</taxon>
        <taxon>Microbacteriaceae</taxon>
        <taxon>Cryobacterium</taxon>
    </lineage>
</organism>
<name>A0A2S3Z9K2_9MICO</name>
<dbReference type="Gene3D" id="2.160.10.10">
    <property type="entry name" value="Hexapeptide repeat proteins"/>
    <property type="match status" value="1"/>
</dbReference>
<dbReference type="EMBL" id="PPXF01000055">
    <property type="protein sequence ID" value="POH62221.1"/>
    <property type="molecule type" value="Genomic_DNA"/>
</dbReference>
<evidence type="ECO:0000256" key="1">
    <source>
        <dbReference type="ARBA" id="ARBA00022679"/>
    </source>
</evidence>
<comment type="caution">
    <text evidence="3">The sequence shown here is derived from an EMBL/GenBank/DDBJ whole genome shotgun (WGS) entry which is preliminary data.</text>
</comment>
<dbReference type="CDD" id="cd04647">
    <property type="entry name" value="LbH_MAT_like"/>
    <property type="match status" value="1"/>
</dbReference>
<dbReference type="AlphaFoldDB" id="A0A2S3Z9K2"/>
<sequence length="226" mass="23939">MMLRDLANRLYRSSRDVDIDIDPAVTSAQVARVVSQKAVARLRAISRGIPSGFLSNRVQIVNRQHLTVGKNVSIARDVLIDGLSRTGVLIGNNVTIDSYAQIKGSGVIRNLGEGVRIGDRTAIGMFNVIWGQGGIRIGTDCLFGPHVQIFSENHIFDSLTLPIREQGEVRIPTDIGNDVWIGAGVTVLAGCSIGDGAVIAAGSVVTKSVEAGSIMAGVPAKRIGTR</sequence>
<dbReference type="InterPro" id="IPR011004">
    <property type="entry name" value="Trimer_LpxA-like_sf"/>
</dbReference>
<dbReference type="PANTHER" id="PTHR23416">
    <property type="entry name" value="SIALIC ACID SYNTHASE-RELATED"/>
    <property type="match status" value="1"/>
</dbReference>
<proteinExistence type="predicted"/>
<dbReference type="InterPro" id="IPR001451">
    <property type="entry name" value="Hexapep"/>
</dbReference>
<keyword evidence="2" id="KW-0677">Repeat</keyword>
<keyword evidence="3" id="KW-0012">Acyltransferase</keyword>
<keyword evidence="1 3" id="KW-0808">Transferase</keyword>
<gene>
    <name evidence="3" type="ORF">C3B59_11695</name>
</gene>
<protein>
    <submittedName>
        <fullName evidence="3">Acyltransferase</fullName>
    </submittedName>
</protein>